<organism evidence="3 4">
    <name type="scientific">Austropuccinia psidii MF-1</name>
    <dbReference type="NCBI Taxonomy" id="1389203"/>
    <lineage>
        <taxon>Eukaryota</taxon>
        <taxon>Fungi</taxon>
        <taxon>Dikarya</taxon>
        <taxon>Basidiomycota</taxon>
        <taxon>Pucciniomycotina</taxon>
        <taxon>Pucciniomycetes</taxon>
        <taxon>Pucciniales</taxon>
        <taxon>Sphaerophragmiaceae</taxon>
        <taxon>Austropuccinia</taxon>
    </lineage>
</organism>
<dbReference type="InterPro" id="IPR045339">
    <property type="entry name" value="DUF6534"/>
</dbReference>
<feature type="transmembrane region" description="Helical" evidence="1">
    <location>
        <begin position="381"/>
        <end position="402"/>
    </location>
</feature>
<dbReference type="AlphaFoldDB" id="A0A9Q3ICJ5"/>
<protein>
    <recommendedName>
        <fullName evidence="2">DUF6534 domain-containing protein</fullName>
    </recommendedName>
</protein>
<keyword evidence="4" id="KW-1185">Reference proteome</keyword>
<dbReference type="EMBL" id="AVOT02041206">
    <property type="protein sequence ID" value="MBW0536468.1"/>
    <property type="molecule type" value="Genomic_DNA"/>
</dbReference>
<comment type="caution">
    <text evidence="3">The sequence shown here is derived from an EMBL/GenBank/DDBJ whole genome shotgun (WGS) entry which is preliminary data.</text>
</comment>
<keyword evidence="1" id="KW-1133">Transmembrane helix</keyword>
<keyword evidence="1" id="KW-0472">Membrane</keyword>
<reference evidence="3" key="1">
    <citation type="submission" date="2021-03" db="EMBL/GenBank/DDBJ databases">
        <title>Draft genome sequence of rust myrtle Austropuccinia psidii MF-1, a brazilian biotype.</title>
        <authorList>
            <person name="Quecine M.C."/>
            <person name="Pachon D.M.R."/>
            <person name="Bonatelli M.L."/>
            <person name="Correr F.H."/>
            <person name="Franceschini L.M."/>
            <person name="Leite T.F."/>
            <person name="Margarido G.R.A."/>
            <person name="Almeida C.A."/>
            <person name="Ferrarezi J.A."/>
            <person name="Labate C.A."/>
        </authorList>
    </citation>
    <scope>NUCLEOTIDE SEQUENCE</scope>
    <source>
        <strain evidence="3">MF-1</strain>
    </source>
</reference>
<evidence type="ECO:0000313" key="3">
    <source>
        <dbReference type="EMBL" id="MBW0536468.1"/>
    </source>
</evidence>
<dbReference type="Proteomes" id="UP000765509">
    <property type="component" value="Unassembled WGS sequence"/>
</dbReference>
<accession>A0A9Q3ICJ5</accession>
<sequence length="517" mass="59077">MEGFISLDKNITALHTTSTPRLNDCNRWHFEEFGHRHPKNRLTVLTWYEKFISLEKWVTPTTLLYRNSVAQYTLQRSLTLFCCCRFWTRSLVSYGRSLLDYRIYPTELVSRYSIAILNDVSPIGSEPYSSWRTQPRGRQQSTFARFFVGRSDRNGVSFGLSLQFTRLFVHRTGEYLSAWLSGVVISEGVRVLYRFPNDNKWTRLLVCGIMSVSILHTSWFEYIVFHYAVEEFDNLQSLDVITPHFGGHVMLSRFLVTTAQLFFCYRLYIFSNKDWKGTTLSIILAIAHFGSAVQVAIKFLYGRLYSELTLLVSLGVLYGLTIAGDVIITGYLLYYLGKYKSQFLKTRSIIKQIMLLSFETGFVTTAFAVVSVIMLGHTGLGILYCLTLISSQLYLLSILITLNSRFDFAKAFAEDTQKSFKSFHKIEQGKQHKTKGSLCNAIGVTVDQVVLTDVEEAIPSTGPRFAKVRSTSSREPGLLIIPHQVCEHAVGAHPFFPMQKLDSVSGRRKMSEFFRPL</sequence>
<feature type="transmembrane region" description="Helical" evidence="1">
    <location>
        <begin position="308"/>
        <end position="334"/>
    </location>
</feature>
<name>A0A9Q3ICJ5_9BASI</name>
<dbReference type="PANTHER" id="PTHR40465:SF1">
    <property type="entry name" value="DUF6534 DOMAIN-CONTAINING PROTEIN"/>
    <property type="match status" value="1"/>
</dbReference>
<evidence type="ECO:0000313" key="4">
    <source>
        <dbReference type="Proteomes" id="UP000765509"/>
    </source>
</evidence>
<dbReference type="Pfam" id="PF20152">
    <property type="entry name" value="DUF6534"/>
    <property type="match status" value="1"/>
</dbReference>
<feature type="transmembrane region" description="Helical" evidence="1">
    <location>
        <begin position="280"/>
        <end position="302"/>
    </location>
</feature>
<evidence type="ECO:0000259" key="2">
    <source>
        <dbReference type="Pfam" id="PF20152"/>
    </source>
</evidence>
<feature type="transmembrane region" description="Helical" evidence="1">
    <location>
        <begin position="205"/>
        <end position="229"/>
    </location>
</feature>
<feature type="transmembrane region" description="Helical" evidence="1">
    <location>
        <begin position="249"/>
        <end position="268"/>
    </location>
</feature>
<feature type="transmembrane region" description="Helical" evidence="1">
    <location>
        <begin position="355"/>
        <end position="375"/>
    </location>
</feature>
<dbReference type="PANTHER" id="PTHR40465">
    <property type="entry name" value="CHROMOSOME 1, WHOLE GENOME SHOTGUN SEQUENCE"/>
    <property type="match status" value="1"/>
</dbReference>
<evidence type="ECO:0000256" key="1">
    <source>
        <dbReference type="SAM" id="Phobius"/>
    </source>
</evidence>
<keyword evidence="1" id="KW-0812">Transmembrane</keyword>
<dbReference type="OrthoDB" id="2496578at2759"/>
<gene>
    <name evidence="3" type="ORF">O181_076183</name>
</gene>
<proteinExistence type="predicted"/>
<feature type="domain" description="DUF6534" evidence="2">
    <location>
        <begin position="322"/>
        <end position="405"/>
    </location>
</feature>